<feature type="compositionally biased region" description="Acidic residues" evidence="4">
    <location>
        <begin position="198"/>
        <end position="208"/>
    </location>
</feature>
<evidence type="ECO:0000256" key="1">
    <source>
        <dbReference type="ARBA" id="ARBA00004123"/>
    </source>
</evidence>
<dbReference type="GO" id="GO:0000390">
    <property type="term" value="P:spliceosomal complex disassembly"/>
    <property type="evidence" value="ECO:0007669"/>
    <property type="project" value="InterPro"/>
</dbReference>
<keyword evidence="3" id="KW-0175">Coiled coil</keyword>
<dbReference type="Pfam" id="PF15458">
    <property type="entry name" value="NTR2"/>
    <property type="match status" value="1"/>
</dbReference>
<comment type="subcellular location">
    <subcellularLocation>
        <location evidence="1">Nucleus</location>
    </subcellularLocation>
</comment>
<gene>
    <name evidence="5" type="ORF">S40285_01064</name>
</gene>
<feature type="compositionally biased region" description="Polar residues" evidence="4">
    <location>
        <begin position="434"/>
        <end position="448"/>
    </location>
</feature>
<feature type="compositionally biased region" description="Polar residues" evidence="4">
    <location>
        <begin position="28"/>
        <end position="37"/>
    </location>
</feature>
<feature type="compositionally biased region" description="Basic and acidic residues" evidence="4">
    <location>
        <begin position="168"/>
        <end position="177"/>
    </location>
</feature>
<dbReference type="PANTHER" id="PTHR12214">
    <property type="entry name" value="GC-RICH SEQUENCE DNA-BINDING FACTOR"/>
    <property type="match status" value="1"/>
</dbReference>
<accession>A0A084QKB3</accession>
<protein>
    <recommendedName>
        <fullName evidence="7">Nineteen complex-related protein 2 domain-containing protein</fullName>
    </recommendedName>
</protein>
<evidence type="ECO:0000256" key="2">
    <source>
        <dbReference type="ARBA" id="ARBA00023242"/>
    </source>
</evidence>
<keyword evidence="2" id="KW-0539">Nucleus</keyword>
<sequence length="475" mass="51681">MSSFGAKRKARIIKVVDDDESIGDQPTVAATETSTRGKLTVVTTEASLPSFGSKSGKKALKQSGLRRSVNVSERNDDEPDADASLDTDDGPVVVRPNVSRSSSLKKKRPQKSSRLSFGGDGGDSGDVDNEASTPKRVPLGQRVLENSALKRGFANGGLPLRSFQEDDDRPKYSKEYLEELQSSTPNTPQNVSSVPSEMGDEMDLDPSELEGALVVETADAGSPPKPRSSILTDAEIREKKERRARLAKEQDFLSVEDDDDEGGTLNGKKKKEESRLMAEDEDLGEGFDDYVDDGGLSLGKRAEKERRKRDRQQMADMINAAEGHTSDSSSDSDAERRIAYEAAQTRAGMDGLKKPPKNPAQELLQVPPKITPLPSLAECLATLQTSIRAMEVDIKAKSTRVQQLRQEREEITKREGEVQALLDETGRKYQEAMGQSSVEGGTISSNGPSVELVGERGLESLGATPLRSMQNREDV</sequence>
<feature type="compositionally biased region" description="Basic and acidic residues" evidence="4">
    <location>
        <begin position="234"/>
        <end position="251"/>
    </location>
</feature>
<dbReference type="OrthoDB" id="429427at2759"/>
<dbReference type="InParanoid" id="A0A084QKB3"/>
<dbReference type="HOGENOM" id="CLU_031138_0_0_1"/>
<dbReference type="PANTHER" id="PTHR12214:SF0">
    <property type="entry name" value="LD29489P"/>
    <property type="match status" value="1"/>
</dbReference>
<dbReference type="GO" id="GO:0003677">
    <property type="term" value="F:DNA binding"/>
    <property type="evidence" value="ECO:0007669"/>
    <property type="project" value="InterPro"/>
</dbReference>
<dbReference type="Proteomes" id="UP000028524">
    <property type="component" value="Unassembled WGS sequence"/>
</dbReference>
<feature type="coiled-coil region" evidence="3">
    <location>
        <begin position="387"/>
        <end position="424"/>
    </location>
</feature>
<dbReference type="STRING" id="1283841.A0A084QKB3"/>
<dbReference type="GO" id="GO:0071008">
    <property type="term" value="C:U2-type post-mRNA release spliceosomal complex"/>
    <property type="evidence" value="ECO:0007669"/>
    <property type="project" value="InterPro"/>
</dbReference>
<dbReference type="EMBL" id="KL660686">
    <property type="protein sequence ID" value="KFA64398.1"/>
    <property type="molecule type" value="Genomic_DNA"/>
</dbReference>
<feature type="region of interest" description="Disordered" evidence="4">
    <location>
        <begin position="47"/>
        <end position="339"/>
    </location>
</feature>
<feature type="region of interest" description="Disordered" evidence="4">
    <location>
        <begin position="434"/>
        <end position="475"/>
    </location>
</feature>
<feature type="compositionally biased region" description="Low complexity" evidence="4">
    <location>
        <begin position="91"/>
        <end position="102"/>
    </location>
</feature>
<dbReference type="AlphaFoldDB" id="A0A084QKB3"/>
<feature type="compositionally biased region" description="Acidic residues" evidence="4">
    <location>
        <begin position="279"/>
        <end position="292"/>
    </location>
</feature>
<feature type="region of interest" description="Disordered" evidence="4">
    <location>
        <begin position="18"/>
        <end position="37"/>
    </location>
</feature>
<proteinExistence type="predicted"/>
<evidence type="ECO:0000256" key="3">
    <source>
        <dbReference type="SAM" id="Coils"/>
    </source>
</evidence>
<evidence type="ECO:0008006" key="7">
    <source>
        <dbReference type="Google" id="ProtNLM"/>
    </source>
</evidence>
<evidence type="ECO:0000256" key="4">
    <source>
        <dbReference type="SAM" id="MobiDB-lite"/>
    </source>
</evidence>
<dbReference type="InterPro" id="IPR012890">
    <property type="entry name" value="GCFC2-like"/>
</dbReference>
<evidence type="ECO:0000313" key="5">
    <source>
        <dbReference type="EMBL" id="KFA64398.1"/>
    </source>
</evidence>
<organism evidence="5 6">
    <name type="scientific">Stachybotrys chlorohalonatus (strain IBT 40285)</name>
    <dbReference type="NCBI Taxonomy" id="1283841"/>
    <lineage>
        <taxon>Eukaryota</taxon>
        <taxon>Fungi</taxon>
        <taxon>Dikarya</taxon>
        <taxon>Ascomycota</taxon>
        <taxon>Pezizomycotina</taxon>
        <taxon>Sordariomycetes</taxon>
        <taxon>Hypocreomycetidae</taxon>
        <taxon>Hypocreales</taxon>
        <taxon>Stachybotryaceae</taxon>
        <taxon>Stachybotrys</taxon>
    </lineage>
</organism>
<keyword evidence="6" id="KW-1185">Reference proteome</keyword>
<feature type="compositionally biased region" description="Acidic residues" evidence="4">
    <location>
        <begin position="75"/>
        <end position="89"/>
    </location>
</feature>
<dbReference type="OMA" id="PTEYSKD"/>
<dbReference type="InterPro" id="IPR028211">
    <property type="entry name" value="Ntr2"/>
</dbReference>
<evidence type="ECO:0000313" key="6">
    <source>
        <dbReference type="Proteomes" id="UP000028524"/>
    </source>
</evidence>
<feature type="compositionally biased region" description="Polar residues" evidence="4">
    <location>
        <begin position="180"/>
        <end position="195"/>
    </location>
</feature>
<name>A0A084QKB3_STAC4</name>
<reference evidence="5 6" key="1">
    <citation type="journal article" date="2014" name="BMC Genomics">
        <title>Comparative genome sequencing reveals chemotype-specific gene clusters in the toxigenic black mold Stachybotrys.</title>
        <authorList>
            <person name="Semeiks J."/>
            <person name="Borek D."/>
            <person name="Otwinowski Z."/>
            <person name="Grishin N.V."/>
        </authorList>
    </citation>
    <scope>NUCLEOTIDE SEQUENCE [LARGE SCALE GENOMIC DNA]</scope>
    <source>
        <strain evidence="5 6">IBT 40285</strain>
    </source>
</reference>